<dbReference type="PANTHER" id="PTHR43214">
    <property type="entry name" value="TWO-COMPONENT RESPONSE REGULATOR"/>
    <property type="match status" value="1"/>
</dbReference>
<accession>A0ABS7D2E4</accession>
<dbReference type="InterPro" id="IPR016032">
    <property type="entry name" value="Sig_transdc_resp-reg_C-effctor"/>
</dbReference>
<keyword evidence="2" id="KW-0902">Two-component regulatory system</keyword>
<dbReference type="InterPro" id="IPR039420">
    <property type="entry name" value="WalR-like"/>
</dbReference>
<reference evidence="8 9" key="1">
    <citation type="submission" date="2021-07" db="EMBL/GenBank/DDBJ databases">
        <title>Paenibacillus radiodurans sp. nov., isolated from the southeastern edge of Tengger Desert.</title>
        <authorList>
            <person name="Zhang G."/>
        </authorList>
    </citation>
    <scope>NUCLEOTIDE SEQUENCE [LARGE SCALE GENOMIC DNA]</scope>
    <source>
        <strain evidence="8 9">DT7-4</strain>
    </source>
</reference>
<protein>
    <submittedName>
        <fullName evidence="8">Response regulator transcription factor</fullName>
    </submittedName>
</protein>
<dbReference type="SUPFAM" id="SSF46894">
    <property type="entry name" value="C-terminal effector domain of the bipartite response regulators"/>
    <property type="match status" value="1"/>
</dbReference>
<keyword evidence="9" id="KW-1185">Reference proteome</keyword>
<feature type="domain" description="Response regulatory" evidence="7">
    <location>
        <begin position="5"/>
        <end position="122"/>
    </location>
</feature>
<dbReference type="Gene3D" id="3.40.50.2300">
    <property type="match status" value="1"/>
</dbReference>
<keyword evidence="5" id="KW-0804">Transcription</keyword>
<dbReference type="Pfam" id="PF00072">
    <property type="entry name" value="Response_reg"/>
    <property type="match status" value="1"/>
</dbReference>
<dbReference type="PANTHER" id="PTHR43214:SF43">
    <property type="entry name" value="TWO-COMPONENT RESPONSE REGULATOR"/>
    <property type="match status" value="1"/>
</dbReference>
<dbReference type="Gene3D" id="1.10.10.10">
    <property type="entry name" value="Winged helix-like DNA-binding domain superfamily/Winged helix DNA-binding domain"/>
    <property type="match status" value="1"/>
</dbReference>
<evidence type="ECO:0000256" key="1">
    <source>
        <dbReference type="ARBA" id="ARBA00022553"/>
    </source>
</evidence>
<dbReference type="InterPro" id="IPR001789">
    <property type="entry name" value="Sig_transdc_resp-reg_receiver"/>
</dbReference>
<evidence type="ECO:0000259" key="7">
    <source>
        <dbReference type="PROSITE" id="PS50110"/>
    </source>
</evidence>
<dbReference type="SMART" id="SM00448">
    <property type="entry name" value="REC"/>
    <property type="match status" value="1"/>
</dbReference>
<dbReference type="InterPro" id="IPR011006">
    <property type="entry name" value="CheY-like_superfamily"/>
</dbReference>
<evidence type="ECO:0000256" key="5">
    <source>
        <dbReference type="ARBA" id="ARBA00023163"/>
    </source>
</evidence>
<dbReference type="RefSeq" id="WP_219871353.1">
    <property type="nucleotide sequence ID" value="NZ_JAHZIJ010000002.1"/>
</dbReference>
<name>A0ABS7D2E4_9BACL</name>
<dbReference type="Proteomes" id="UP000812277">
    <property type="component" value="Unassembled WGS sequence"/>
</dbReference>
<keyword evidence="4" id="KW-0238">DNA-binding</keyword>
<evidence type="ECO:0000313" key="9">
    <source>
        <dbReference type="Proteomes" id="UP000812277"/>
    </source>
</evidence>
<organism evidence="8 9">
    <name type="scientific">Paenibacillus oenotherae</name>
    <dbReference type="NCBI Taxonomy" id="1435645"/>
    <lineage>
        <taxon>Bacteria</taxon>
        <taxon>Bacillati</taxon>
        <taxon>Bacillota</taxon>
        <taxon>Bacilli</taxon>
        <taxon>Bacillales</taxon>
        <taxon>Paenibacillaceae</taxon>
        <taxon>Paenibacillus</taxon>
    </lineage>
</organism>
<dbReference type="SUPFAM" id="SSF52172">
    <property type="entry name" value="CheY-like"/>
    <property type="match status" value="1"/>
</dbReference>
<evidence type="ECO:0000256" key="3">
    <source>
        <dbReference type="ARBA" id="ARBA00023015"/>
    </source>
</evidence>
<keyword evidence="1 6" id="KW-0597">Phosphoprotein</keyword>
<sequence length="192" mass="21858">MEPIKVLLVERDRFWINTLHEAFERERDITLVETVFTKKSAIEAANNYEVDIVLMDINLTETYDDGMETIKLISGMGKIKVIVLTNATNKGVIIETIESGAMNLIHKLNVKDIVTAIRESHMNKSSIHSDCAEVIRGELIKMKKLSNLTQAEREVYNLNEAGLNKSQIAEALNKSYFTIKNQLKTIRHKLID</sequence>
<evidence type="ECO:0000256" key="2">
    <source>
        <dbReference type="ARBA" id="ARBA00023012"/>
    </source>
</evidence>
<dbReference type="PROSITE" id="PS50110">
    <property type="entry name" value="RESPONSE_REGULATORY"/>
    <property type="match status" value="1"/>
</dbReference>
<proteinExistence type="predicted"/>
<dbReference type="InterPro" id="IPR036388">
    <property type="entry name" value="WH-like_DNA-bd_sf"/>
</dbReference>
<evidence type="ECO:0000313" key="8">
    <source>
        <dbReference type="EMBL" id="MBW7474107.1"/>
    </source>
</evidence>
<keyword evidence="3" id="KW-0805">Transcription regulation</keyword>
<evidence type="ECO:0000256" key="6">
    <source>
        <dbReference type="PROSITE-ProRule" id="PRU00169"/>
    </source>
</evidence>
<gene>
    <name evidence="8" type="ORF">K0T92_05080</name>
</gene>
<dbReference type="EMBL" id="JAHZIJ010000002">
    <property type="protein sequence ID" value="MBW7474107.1"/>
    <property type="molecule type" value="Genomic_DNA"/>
</dbReference>
<feature type="modified residue" description="4-aspartylphosphate" evidence="6">
    <location>
        <position position="56"/>
    </location>
</feature>
<evidence type="ECO:0000256" key="4">
    <source>
        <dbReference type="ARBA" id="ARBA00023125"/>
    </source>
</evidence>
<comment type="caution">
    <text evidence="8">The sequence shown here is derived from an EMBL/GenBank/DDBJ whole genome shotgun (WGS) entry which is preliminary data.</text>
</comment>